<organism evidence="9 10">
    <name type="scientific">Candidatus Taylorbacteria bacterium CG11_big_fil_rev_8_21_14_0_20_46_11</name>
    <dbReference type="NCBI Taxonomy" id="1975025"/>
    <lineage>
        <taxon>Bacteria</taxon>
        <taxon>Candidatus Tayloriibacteriota</taxon>
    </lineage>
</organism>
<feature type="transmembrane region" description="Helical" evidence="8">
    <location>
        <begin position="280"/>
        <end position="298"/>
    </location>
</feature>
<sequence length="304" mass="35109">MITRRLQKNIAWIDLESPTQDEIRTVAKEFGLNPLVVHELSAPTLKPRVDLYGTYVYLILHFPYLKRERGGTPTQEIDFIVGKKFFITVRYGSSEVFHLFSKMFEASSVLGKSTFGPHAGFIFFHLCRRLYETLLNELAITNESLKQIEENIFSGNEREMVQSLSHVARNLLDFKRSLALHHDVLESFEVAGKKMFGEAFGFHLRTLIGEYYRVKQAVDGNIAFLAELRETNNSLLTTKQGETMKVLTIMAFVTFPLSLIASIFGMNTQHTPIVGMFGDFWIVIFIMVLLTISFFWFFRHKKWL</sequence>
<dbReference type="SUPFAM" id="SSF144083">
    <property type="entry name" value="Magnesium transport protein CorA, transmembrane region"/>
    <property type="match status" value="1"/>
</dbReference>
<gene>
    <name evidence="9" type="ORF">COV91_05320</name>
</gene>
<evidence type="ECO:0000256" key="4">
    <source>
        <dbReference type="ARBA" id="ARBA00022475"/>
    </source>
</evidence>
<comment type="caution">
    <text evidence="9">The sequence shown here is derived from an EMBL/GenBank/DDBJ whole genome shotgun (WGS) entry which is preliminary data.</text>
</comment>
<dbReference type="InterPro" id="IPR045861">
    <property type="entry name" value="CorA_cytoplasmic_dom"/>
</dbReference>
<dbReference type="PANTHER" id="PTHR46494:SF1">
    <property type="entry name" value="CORA FAMILY METAL ION TRANSPORTER (EUROFUNG)"/>
    <property type="match status" value="1"/>
</dbReference>
<dbReference type="InterPro" id="IPR002523">
    <property type="entry name" value="MgTranspt_CorA/ZnTranspt_ZntB"/>
</dbReference>
<dbReference type="GO" id="GO:0000287">
    <property type="term" value="F:magnesium ion binding"/>
    <property type="evidence" value="ECO:0007669"/>
    <property type="project" value="TreeGrafter"/>
</dbReference>
<dbReference type="GO" id="GO:0050897">
    <property type="term" value="F:cobalt ion binding"/>
    <property type="evidence" value="ECO:0007669"/>
    <property type="project" value="TreeGrafter"/>
</dbReference>
<evidence type="ECO:0000256" key="5">
    <source>
        <dbReference type="ARBA" id="ARBA00022692"/>
    </source>
</evidence>
<dbReference type="GO" id="GO:0015087">
    <property type="term" value="F:cobalt ion transmembrane transporter activity"/>
    <property type="evidence" value="ECO:0007669"/>
    <property type="project" value="TreeGrafter"/>
</dbReference>
<keyword evidence="6 8" id="KW-1133">Transmembrane helix</keyword>
<dbReference type="InterPro" id="IPR045863">
    <property type="entry name" value="CorA_TM1_TM2"/>
</dbReference>
<dbReference type="Gene3D" id="3.30.460.20">
    <property type="entry name" value="CorA soluble domain-like"/>
    <property type="match status" value="1"/>
</dbReference>
<dbReference type="AlphaFoldDB" id="A0A2H0KAH2"/>
<dbReference type="GO" id="GO:0005886">
    <property type="term" value="C:plasma membrane"/>
    <property type="evidence" value="ECO:0007669"/>
    <property type="project" value="UniProtKB-SubCell"/>
</dbReference>
<keyword evidence="4" id="KW-1003">Cell membrane</keyword>
<dbReference type="Gene3D" id="1.20.58.340">
    <property type="entry name" value="Magnesium transport protein CorA, transmembrane region"/>
    <property type="match status" value="2"/>
</dbReference>
<evidence type="ECO:0000256" key="8">
    <source>
        <dbReference type="SAM" id="Phobius"/>
    </source>
</evidence>
<accession>A0A2H0KAH2</accession>
<dbReference type="SUPFAM" id="SSF143865">
    <property type="entry name" value="CorA soluble domain-like"/>
    <property type="match status" value="1"/>
</dbReference>
<keyword evidence="7 8" id="KW-0472">Membrane</keyword>
<proteinExistence type="inferred from homology"/>
<keyword evidence="3" id="KW-0813">Transport</keyword>
<name>A0A2H0KAH2_9BACT</name>
<evidence type="ECO:0000256" key="3">
    <source>
        <dbReference type="ARBA" id="ARBA00022448"/>
    </source>
</evidence>
<evidence type="ECO:0000313" key="10">
    <source>
        <dbReference type="Proteomes" id="UP000229342"/>
    </source>
</evidence>
<dbReference type="PANTHER" id="PTHR46494">
    <property type="entry name" value="CORA FAMILY METAL ION TRANSPORTER (EUROFUNG)"/>
    <property type="match status" value="1"/>
</dbReference>
<evidence type="ECO:0000256" key="1">
    <source>
        <dbReference type="ARBA" id="ARBA00004651"/>
    </source>
</evidence>
<reference evidence="9 10" key="1">
    <citation type="submission" date="2017-09" db="EMBL/GenBank/DDBJ databases">
        <title>Depth-based differentiation of microbial function through sediment-hosted aquifers and enrichment of novel symbionts in the deep terrestrial subsurface.</title>
        <authorList>
            <person name="Probst A.J."/>
            <person name="Ladd B."/>
            <person name="Jarett J.K."/>
            <person name="Geller-Mcgrath D.E."/>
            <person name="Sieber C.M."/>
            <person name="Emerson J.B."/>
            <person name="Anantharaman K."/>
            <person name="Thomas B.C."/>
            <person name="Malmstrom R."/>
            <person name="Stieglmeier M."/>
            <person name="Klingl A."/>
            <person name="Woyke T."/>
            <person name="Ryan C.M."/>
            <person name="Banfield J.F."/>
        </authorList>
    </citation>
    <scope>NUCLEOTIDE SEQUENCE [LARGE SCALE GENOMIC DNA]</scope>
    <source>
        <strain evidence="9">CG11_big_fil_rev_8_21_14_0_20_46_11</strain>
    </source>
</reference>
<evidence type="ECO:0000256" key="6">
    <source>
        <dbReference type="ARBA" id="ARBA00022989"/>
    </source>
</evidence>
<dbReference type="Proteomes" id="UP000229342">
    <property type="component" value="Unassembled WGS sequence"/>
</dbReference>
<evidence type="ECO:0000256" key="7">
    <source>
        <dbReference type="ARBA" id="ARBA00023136"/>
    </source>
</evidence>
<protein>
    <recommendedName>
        <fullName evidence="11">Magnesium transporter</fullName>
    </recommendedName>
</protein>
<dbReference type="EMBL" id="PCVG01000071">
    <property type="protein sequence ID" value="PIQ68217.1"/>
    <property type="molecule type" value="Genomic_DNA"/>
</dbReference>
<evidence type="ECO:0000256" key="2">
    <source>
        <dbReference type="ARBA" id="ARBA00009765"/>
    </source>
</evidence>
<comment type="similarity">
    <text evidence="2">Belongs to the CorA metal ion transporter (MIT) (TC 1.A.35) family.</text>
</comment>
<comment type="subcellular location">
    <subcellularLocation>
        <location evidence="1">Cell membrane</location>
        <topology evidence="1">Multi-pass membrane protein</topology>
    </subcellularLocation>
</comment>
<evidence type="ECO:0008006" key="11">
    <source>
        <dbReference type="Google" id="ProtNLM"/>
    </source>
</evidence>
<dbReference type="Pfam" id="PF01544">
    <property type="entry name" value="CorA"/>
    <property type="match status" value="1"/>
</dbReference>
<evidence type="ECO:0000313" key="9">
    <source>
        <dbReference type="EMBL" id="PIQ68217.1"/>
    </source>
</evidence>
<dbReference type="GO" id="GO:0015095">
    <property type="term" value="F:magnesium ion transmembrane transporter activity"/>
    <property type="evidence" value="ECO:0007669"/>
    <property type="project" value="TreeGrafter"/>
</dbReference>
<feature type="transmembrane region" description="Helical" evidence="8">
    <location>
        <begin position="246"/>
        <end position="268"/>
    </location>
</feature>
<keyword evidence="5 8" id="KW-0812">Transmembrane</keyword>